<keyword evidence="1" id="KW-1133">Transmembrane helix</keyword>
<evidence type="ECO:0000313" key="2">
    <source>
        <dbReference type="EMBL" id="SES36815.1"/>
    </source>
</evidence>
<keyword evidence="1" id="KW-0472">Membrane</keyword>
<proteinExistence type="predicted"/>
<keyword evidence="1" id="KW-0812">Transmembrane</keyword>
<feature type="transmembrane region" description="Helical" evidence="1">
    <location>
        <begin position="150"/>
        <end position="172"/>
    </location>
</feature>
<feature type="transmembrane region" description="Helical" evidence="1">
    <location>
        <begin position="44"/>
        <end position="67"/>
    </location>
</feature>
<name>A0A1H9WSE7_9BACI</name>
<dbReference type="STRING" id="1464123.SAMN05444126_1462"/>
<keyword evidence="3" id="KW-1185">Reference proteome</keyword>
<gene>
    <name evidence="2" type="ORF">SAMN05444126_1462</name>
</gene>
<organism evidence="2 3">
    <name type="scientific">Salisediminibacterium halotolerans</name>
    <dbReference type="NCBI Taxonomy" id="517425"/>
    <lineage>
        <taxon>Bacteria</taxon>
        <taxon>Bacillati</taxon>
        <taxon>Bacillota</taxon>
        <taxon>Bacilli</taxon>
        <taxon>Bacillales</taxon>
        <taxon>Bacillaceae</taxon>
        <taxon>Salisediminibacterium</taxon>
    </lineage>
</organism>
<dbReference type="AlphaFoldDB" id="A0A1H9WSE7"/>
<accession>A0A1H9WSE7</accession>
<sequence>MVPLPQSTYPRLLKAAGVLFILFPTVYFGYFIYLSIYWGAADRLVLLFISDALFFILYIIGAGLLLLKSWSWWLLITLFLQFIFAKIISLAVNVWMIQPAGLSREIAADQIAVEAIYIFFFVTVIVFFSLSPIKRTLGVNFQLKRHLWRVAVGALLLYFIHLIVMAAGLALFTPGN</sequence>
<feature type="transmembrane region" description="Helical" evidence="1">
    <location>
        <begin position="110"/>
        <end position="130"/>
    </location>
</feature>
<feature type="transmembrane region" description="Helical" evidence="1">
    <location>
        <begin position="74"/>
        <end position="98"/>
    </location>
</feature>
<reference evidence="3" key="1">
    <citation type="submission" date="2016-10" db="EMBL/GenBank/DDBJ databases">
        <authorList>
            <person name="de Groot N.N."/>
        </authorList>
    </citation>
    <scope>NUCLEOTIDE SEQUENCE [LARGE SCALE GENOMIC DNA]</scope>
    <source>
        <strain evidence="3">10nlg</strain>
    </source>
</reference>
<evidence type="ECO:0000256" key="1">
    <source>
        <dbReference type="SAM" id="Phobius"/>
    </source>
</evidence>
<feature type="transmembrane region" description="Helical" evidence="1">
    <location>
        <begin position="12"/>
        <end position="38"/>
    </location>
</feature>
<evidence type="ECO:0000313" key="3">
    <source>
        <dbReference type="Proteomes" id="UP000199318"/>
    </source>
</evidence>
<comment type="caution">
    <text evidence="2">The sequence shown here is derived from an EMBL/GenBank/DDBJ whole genome shotgun (WGS) entry which is preliminary data.</text>
</comment>
<protein>
    <submittedName>
        <fullName evidence="2">Uncharacterized protein</fullName>
    </submittedName>
</protein>
<dbReference type="EMBL" id="FOGV01000046">
    <property type="protein sequence ID" value="SES36815.1"/>
    <property type="molecule type" value="Genomic_DNA"/>
</dbReference>
<dbReference type="Proteomes" id="UP000199318">
    <property type="component" value="Unassembled WGS sequence"/>
</dbReference>